<keyword evidence="3" id="KW-1185">Reference proteome</keyword>
<organism evidence="2 3">
    <name type="scientific">Odynerus spinipes</name>
    <dbReference type="NCBI Taxonomy" id="1348599"/>
    <lineage>
        <taxon>Eukaryota</taxon>
        <taxon>Metazoa</taxon>
        <taxon>Ecdysozoa</taxon>
        <taxon>Arthropoda</taxon>
        <taxon>Hexapoda</taxon>
        <taxon>Insecta</taxon>
        <taxon>Pterygota</taxon>
        <taxon>Neoptera</taxon>
        <taxon>Endopterygota</taxon>
        <taxon>Hymenoptera</taxon>
        <taxon>Apocrita</taxon>
        <taxon>Aculeata</taxon>
        <taxon>Vespoidea</taxon>
        <taxon>Vespidae</taxon>
        <taxon>Eumeninae</taxon>
        <taxon>Odynerus</taxon>
    </lineage>
</organism>
<accession>A0AAD9RTF1</accession>
<gene>
    <name evidence="2" type="ORF">KPH14_010063</name>
</gene>
<dbReference type="AlphaFoldDB" id="A0AAD9RTF1"/>
<reference evidence="2" key="1">
    <citation type="submission" date="2021-08" db="EMBL/GenBank/DDBJ databases">
        <authorList>
            <person name="Misof B."/>
            <person name="Oliver O."/>
            <person name="Podsiadlowski L."/>
            <person name="Donath A."/>
            <person name="Peters R."/>
            <person name="Mayer C."/>
            <person name="Rust J."/>
            <person name="Gunkel S."/>
            <person name="Lesny P."/>
            <person name="Martin S."/>
            <person name="Oeyen J.P."/>
            <person name="Petersen M."/>
            <person name="Panagiotis P."/>
            <person name="Wilbrandt J."/>
            <person name="Tanja T."/>
        </authorList>
    </citation>
    <scope>NUCLEOTIDE SEQUENCE</scope>
    <source>
        <strain evidence="2">GBR_01_08_01A</strain>
        <tissue evidence="2">Thorax + abdomen</tissue>
    </source>
</reference>
<evidence type="ECO:0000313" key="2">
    <source>
        <dbReference type="EMBL" id="KAK2585388.1"/>
    </source>
</evidence>
<feature type="region of interest" description="Disordered" evidence="1">
    <location>
        <begin position="1"/>
        <end position="23"/>
    </location>
</feature>
<feature type="compositionally biased region" description="Basic and acidic residues" evidence="1">
    <location>
        <begin position="8"/>
        <end position="21"/>
    </location>
</feature>
<comment type="caution">
    <text evidence="2">The sequence shown here is derived from an EMBL/GenBank/DDBJ whole genome shotgun (WGS) entry which is preliminary data.</text>
</comment>
<evidence type="ECO:0000256" key="1">
    <source>
        <dbReference type="SAM" id="MobiDB-lite"/>
    </source>
</evidence>
<dbReference type="EMBL" id="JAIFRP010000021">
    <property type="protein sequence ID" value="KAK2585388.1"/>
    <property type="molecule type" value="Genomic_DNA"/>
</dbReference>
<protein>
    <submittedName>
        <fullName evidence="2">Uncharacterized protein</fullName>
    </submittedName>
</protein>
<reference evidence="2" key="2">
    <citation type="journal article" date="2023" name="Commun. Biol.">
        <title>Intrasexual cuticular hydrocarbon dimorphism in a wasp sheds light on hydrocarbon biosynthesis genes in Hymenoptera.</title>
        <authorList>
            <person name="Moris V.C."/>
            <person name="Podsiadlowski L."/>
            <person name="Martin S."/>
            <person name="Oeyen J.P."/>
            <person name="Donath A."/>
            <person name="Petersen M."/>
            <person name="Wilbrandt J."/>
            <person name="Misof B."/>
            <person name="Liedtke D."/>
            <person name="Thamm M."/>
            <person name="Scheiner R."/>
            <person name="Schmitt T."/>
            <person name="Niehuis O."/>
        </authorList>
    </citation>
    <scope>NUCLEOTIDE SEQUENCE</scope>
    <source>
        <strain evidence="2">GBR_01_08_01A</strain>
    </source>
</reference>
<dbReference type="Proteomes" id="UP001258017">
    <property type="component" value="Unassembled WGS sequence"/>
</dbReference>
<evidence type="ECO:0000313" key="3">
    <source>
        <dbReference type="Proteomes" id="UP001258017"/>
    </source>
</evidence>
<proteinExistence type="predicted"/>
<sequence>MVCASDRTLTKKEKASFREDGGPLPPWAIEKNDLFFSFQPSSNFPRGCVRVFILRDRKKKEKGEDRYRRTLIAASERTLRIHDGERRSLTDKTEQISDG</sequence>
<name>A0AAD9RTF1_9HYME</name>